<dbReference type="Proteomes" id="UP000054097">
    <property type="component" value="Unassembled WGS sequence"/>
</dbReference>
<evidence type="ECO:0000256" key="1">
    <source>
        <dbReference type="SAM" id="MobiDB-lite"/>
    </source>
</evidence>
<dbReference type="SUPFAM" id="SSF81383">
    <property type="entry name" value="F-box domain"/>
    <property type="match status" value="1"/>
</dbReference>
<dbReference type="OrthoDB" id="3209295at2759"/>
<name>A0A0C3B4C7_SERVB</name>
<proteinExistence type="predicted"/>
<evidence type="ECO:0008006" key="4">
    <source>
        <dbReference type="Google" id="ProtNLM"/>
    </source>
</evidence>
<evidence type="ECO:0000313" key="3">
    <source>
        <dbReference type="Proteomes" id="UP000054097"/>
    </source>
</evidence>
<reference evidence="3" key="2">
    <citation type="submission" date="2015-01" db="EMBL/GenBank/DDBJ databases">
        <title>Evolutionary Origins and Diversification of the Mycorrhizal Mutualists.</title>
        <authorList>
            <consortium name="DOE Joint Genome Institute"/>
            <consortium name="Mycorrhizal Genomics Consortium"/>
            <person name="Kohler A."/>
            <person name="Kuo A."/>
            <person name="Nagy L.G."/>
            <person name="Floudas D."/>
            <person name="Copeland A."/>
            <person name="Barry K.W."/>
            <person name="Cichocki N."/>
            <person name="Veneault-Fourrey C."/>
            <person name="LaButti K."/>
            <person name="Lindquist E.A."/>
            <person name="Lipzen A."/>
            <person name="Lundell T."/>
            <person name="Morin E."/>
            <person name="Murat C."/>
            <person name="Riley R."/>
            <person name="Ohm R."/>
            <person name="Sun H."/>
            <person name="Tunlid A."/>
            <person name="Henrissat B."/>
            <person name="Grigoriev I.V."/>
            <person name="Hibbett D.S."/>
            <person name="Martin F."/>
        </authorList>
    </citation>
    <scope>NUCLEOTIDE SEQUENCE [LARGE SCALE GENOMIC DNA]</scope>
    <source>
        <strain evidence="3">MAFF 305830</strain>
    </source>
</reference>
<dbReference type="InterPro" id="IPR036047">
    <property type="entry name" value="F-box-like_dom_sf"/>
</dbReference>
<organism evidence="2 3">
    <name type="scientific">Serendipita vermifera MAFF 305830</name>
    <dbReference type="NCBI Taxonomy" id="933852"/>
    <lineage>
        <taxon>Eukaryota</taxon>
        <taxon>Fungi</taxon>
        <taxon>Dikarya</taxon>
        <taxon>Basidiomycota</taxon>
        <taxon>Agaricomycotina</taxon>
        <taxon>Agaricomycetes</taxon>
        <taxon>Sebacinales</taxon>
        <taxon>Serendipitaceae</taxon>
        <taxon>Serendipita</taxon>
    </lineage>
</organism>
<keyword evidence="3" id="KW-1185">Reference proteome</keyword>
<feature type="region of interest" description="Disordered" evidence="1">
    <location>
        <begin position="515"/>
        <end position="575"/>
    </location>
</feature>
<protein>
    <recommendedName>
        <fullName evidence="4">F-box domain-containing protein</fullName>
    </recommendedName>
</protein>
<dbReference type="EMBL" id="KN824301">
    <property type="protein sequence ID" value="KIM27039.1"/>
    <property type="molecule type" value="Genomic_DNA"/>
</dbReference>
<evidence type="ECO:0000313" key="2">
    <source>
        <dbReference type="EMBL" id="KIM27039.1"/>
    </source>
</evidence>
<dbReference type="HOGENOM" id="CLU_474213_0_0_1"/>
<accession>A0A0C3B4C7</accession>
<gene>
    <name evidence="2" type="ORF">M408DRAFT_330202</name>
</gene>
<dbReference type="STRING" id="933852.A0A0C3B4C7"/>
<reference evidence="2 3" key="1">
    <citation type="submission" date="2014-04" db="EMBL/GenBank/DDBJ databases">
        <authorList>
            <consortium name="DOE Joint Genome Institute"/>
            <person name="Kuo A."/>
            <person name="Zuccaro A."/>
            <person name="Kohler A."/>
            <person name="Nagy L.G."/>
            <person name="Floudas D."/>
            <person name="Copeland A."/>
            <person name="Barry K.W."/>
            <person name="Cichocki N."/>
            <person name="Veneault-Fourrey C."/>
            <person name="LaButti K."/>
            <person name="Lindquist E.A."/>
            <person name="Lipzen A."/>
            <person name="Lundell T."/>
            <person name="Morin E."/>
            <person name="Murat C."/>
            <person name="Sun H."/>
            <person name="Tunlid A."/>
            <person name="Henrissat B."/>
            <person name="Grigoriev I.V."/>
            <person name="Hibbett D.S."/>
            <person name="Martin F."/>
            <person name="Nordberg H.P."/>
            <person name="Cantor M.N."/>
            <person name="Hua S.X."/>
        </authorList>
    </citation>
    <scope>NUCLEOTIDE SEQUENCE [LARGE SCALE GENOMIC DNA]</scope>
    <source>
        <strain evidence="2 3">MAFF 305830</strain>
    </source>
</reference>
<feature type="compositionally biased region" description="Acidic residues" evidence="1">
    <location>
        <begin position="525"/>
        <end position="537"/>
    </location>
</feature>
<sequence length="575" mass="65201">MLAGDPTIKSHVPLLSMTQVCRHWRKVAIALPMLWTSLYPTMSVRDVARSLRRSNGLPLDFTISGIQGTAGHWEHFHEHIGRCKRIAIKDIPPEWIADLQPWLDNPAPLLEELVLSAVPSQHPISSDLDLTFFDQTTPLLYKVRLDTIILPRSSFHLLLNITHLEFSFGHGPKIGCQIPSHRYILDLLSCAPLLQDALIERYGTEHLPYFRTYPPDYTPTRVKLDHLRKMCVQGMAPIELGWMEYIDIPLNCCLKIGIDLAHHQNLAPLLALLDNPSNGLRPLLRVQETMFTGSTSPGNPNARANDRDKLGIHLWDPNSQLAVGIVFRSPQSREQTELIMWMMSMTLFRRYTPRCLAWSTLNSRFVMGPGIYIRVLMNHTTISDLAFDDCHFVTDALKLLVASERSASNYTGPGTAVVCPNLAYLALSRCRSLPGTVLVDLARARDVRGKTLRKLRIKECDSVHRRSVADFRWLVEEVEWDGETEWDGFSTMADMDPDDARDLLVDMDKVDEDGDWETVDHGDEYDLQESNGSDEEETRDRKKQFGSLANQSVETFTERGRRHGVARSLVSDSGE</sequence>
<dbReference type="AlphaFoldDB" id="A0A0C3B4C7"/>